<reference evidence="2 3" key="1">
    <citation type="journal article" date="2015" name="Parasitol. Res.">
        <title>Viruses in close associations with free-living amoebae.</title>
        <authorList>
            <person name="Scheid P."/>
        </authorList>
    </citation>
    <scope>NUCLEOTIDE SEQUENCE [LARGE SCALE GENOMIC DNA]</scope>
    <source>
        <strain evidence="2">KlaHel</strain>
    </source>
</reference>
<evidence type="ECO:0000256" key="1">
    <source>
        <dbReference type="SAM" id="MobiDB-lite"/>
    </source>
</evidence>
<sequence length="224" mass="24326">MAPKRTEARPRDEKKKTPGREKRMALVTCAQTLAQHAHAILSAGDAVKRLYLRAKAGEWTMTLATLDADADLAKEVAAYRRRSSGWTFVHQAAFWGRQDACRALFKRGASPSAVTDDGFSPSAVARQRGHDDLAALLAAFADKTGATRPCSLAFGEAIEQRATAAFHVPYAGSMVHVRAGSPYFVDTCGCVLIGWHGSYNPPYGMDGIDLVKMHSTKKQTHKHG</sequence>
<dbReference type="SUPFAM" id="SSF48403">
    <property type="entry name" value="Ankyrin repeat"/>
    <property type="match status" value="1"/>
</dbReference>
<dbReference type="GeneID" id="23463007"/>
<dbReference type="KEGG" id="vg:23463007"/>
<feature type="region of interest" description="Disordered" evidence="1">
    <location>
        <begin position="1"/>
        <end position="21"/>
    </location>
</feature>
<dbReference type="EMBL" id="KP136319">
    <property type="protein sequence ID" value="AJF98090.1"/>
    <property type="molecule type" value="Genomic_DNA"/>
</dbReference>
<dbReference type="RefSeq" id="YP_009120325.1">
    <property type="nucleotide sequence ID" value="NC_026440.1"/>
</dbReference>
<protein>
    <submittedName>
        <fullName evidence="2">Ankyrin repeat protein</fullName>
    </submittedName>
</protein>
<name>A0A0B5J843_9VIRU</name>
<dbReference type="Proteomes" id="UP000202511">
    <property type="component" value="Segment"/>
</dbReference>
<organism evidence="2 3">
    <name type="scientific">Pandoravirus inopinatum</name>
    <dbReference type="NCBI Taxonomy" id="1605721"/>
    <lineage>
        <taxon>Viruses</taxon>
        <taxon>Pandoravirus</taxon>
    </lineage>
</organism>
<evidence type="ECO:0000313" key="3">
    <source>
        <dbReference type="Proteomes" id="UP000202511"/>
    </source>
</evidence>
<evidence type="ECO:0000313" key="2">
    <source>
        <dbReference type="EMBL" id="AJF98090.1"/>
    </source>
</evidence>
<dbReference type="Gene3D" id="1.25.40.20">
    <property type="entry name" value="Ankyrin repeat-containing domain"/>
    <property type="match status" value="1"/>
</dbReference>
<dbReference type="InterPro" id="IPR036770">
    <property type="entry name" value="Ankyrin_rpt-contain_sf"/>
</dbReference>
<proteinExistence type="predicted"/>
<dbReference type="OrthoDB" id="38082at10239"/>
<accession>A0A0B5J843</accession>